<dbReference type="PROSITE" id="PS50966">
    <property type="entry name" value="ZF_SWIM"/>
    <property type="match status" value="1"/>
</dbReference>
<keyword evidence="6" id="KW-0539">Nucleus</keyword>
<evidence type="ECO:0000256" key="3">
    <source>
        <dbReference type="ARBA" id="ARBA00022771"/>
    </source>
</evidence>
<dbReference type="InterPro" id="IPR007527">
    <property type="entry name" value="Znf_SWIM"/>
</dbReference>
<evidence type="ECO:0000256" key="4">
    <source>
        <dbReference type="ARBA" id="ARBA00022833"/>
    </source>
</evidence>
<keyword evidence="9" id="KW-1185">Reference proteome</keyword>
<feature type="domain" description="SWIM-type" evidence="7">
    <location>
        <begin position="113"/>
        <end position="149"/>
    </location>
</feature>
<reference evidence="8 9" key="1">
    <citation type="submission" date="2019-01" db="EMBL/GenBank/DDBJ databases">
        <title>Sequencing of cultivated peanut Arachis hypogaea provides insights into genome evolution and oil improvement.</title>
        <authorList>
            <person name="Chen X."/>
        </authorList>
    </citation>
    <scope>NUCLEOTIDE SEQUENCE [LARGE SCALE GENOMIC DNA]</scope>
    <source>
        <strain evidence="9">cv. Fuhuasheng</strain>
        <tissue evidence="8">Leaves</tissue>
    </source>
</reference>
<sequence>MTSRYEGINAALMKFIKFLNCLLELVQNLEHMVKDYRNNEFIADYKSLYLEPVMTTELESIERAVSQIYTKDTLFEVKKQIDGVAVLIVLHTKSYGSLEKFMLRKFRKPHRVYSVFYENSSERYECSCKLWNSIGISCSHIICVLNELEKDALQMWLVLKRWFKDAKFGSFHDFDGSLDSNRTFRERYGLL</sequence>
<accession>A0A445ASJ1</accession>
<dbReference type="GO" id="GO:0005634">
    <property type="term" value="C:nucleus"/>
    <property type="evidence" value="ECO:0007669"/>
    <property type="project" value="UniProtKB-SubCell"/>
</dbReference>
<dbReference type="PANTHER" id="PTHR31669">
    <property type="entry name" value="PROTEIN FAR1-RELATED SEQUENCE 10-RELATED"/>
    <property type="match status" value="1"/>
</dbReference>
<evidence type="ECO:0000256" key="1">
    <source>
        <dbReference type="ARBA" id="ARBA00005889"/>
    </source>
</evidence>
<name>A0A445ASJ1_ARAHY</name>
<keyword evidence="3 5" id="KW-0863">Zinc-finger</keyword>
<dbReference type="GO" id="GO:0006355">
    <property type="term" value="P:regulation of DNA-templated transcription"/>
    <property type="evidence" value="ECO:0007669"/>
    <property type="project" value="UniProtKB-UniRule"/>
</dbReference>
<keyword evidence="4 6" id="KW-0862">Zinc</keyword>
<dbReference type="PANTHER" id="PTHR31669:SF292">
    <property type="entry name" value="OS02G0262500 PROTEIN"/>
    <property type="match status" value="1"/>
</dbReference>
<evidence type="ECO:0000313" key="8">
    <source>
        <dbReference type="EMBL" id="RYR29350.1"/>
    </source>
</evidence>
<organism evidence="8 9">
    <name type="scientific">Arachis hypogaea</name>
    <name type="common">Peanut</name>
    <dbReference type="NCBI Taxonomy" id="3818"/>
    <lineage>
        <taxon>Eukaryota</taxon>
        <taxon>Viridiplantae</taxon>
        <taxon>Streptophyta</taxon>
        <taxon>Embryophyta</taxon>
        <taxon>Tracheophyta</taxon>
        <taxon>Spermatophyta</taxon>
        <taxon>Magnoliopsida</taxon>
        <taxon>eudicotyledons</taxon>
        <taxon>Gunneridae</taxon>
        <taxon>Pentapetalae</taxon>
        <taxon>rosids</taxon>
        <taxon>fabids</taxon>
        <taxon>Fabales</taxon>
        <taxon>Fabaceae</taxon>
        <taxon>Papilionoideae</taxon>
        <taxon>50 kb inversion clade</taxon>
        <taxon>dalbergioids sensu lato</taxon>
        <taxon>Dalbergieae</taxon>
        <taxon>Pterocarpus clade</taxon>
        <taxon>Arachis</taxon>
    </lineage>
</organism>
<comment type="subcellular location">
    <subcellularLocation>
        <location evidence="6">Nucleus</location>
    </subcellularLocation>
</comment>
<evidence type="ECO:0000313" key="9">
    <source>
        <dbReference type="Proteomes" id="UP000289738"/>
    </source>
</evidence>
<dbReference type="EMBL" id="SDMP01000011">
    <property type="protein sequence ID" value="RYR29350.1"/>
    <property type="molecule type" value="Genomic_DNA"/>
</dbReference>
<dbReference type="InterPro" id="IPR031052">
    <property type="entry name" value="FHY3/FAR1"/>
</dbReference>
<evidence type="ECO:0000259" key="7">
    <source>
        <dbReference type="PROSITE" id="PS50966"/>
    </source>
</evidence>
<comment type="function">
    <text evidence="6">Putative transcription activator involved in regulating light control of development.</text>
</comment>
<comment type="similarity">
    <text evidence="1 6">Belongs to the FHY3/FAR1 family.</text>
</comment>
<keyword evidence="2 6" id="KW-0479">Metal-binding</keyword>
<evidence type="ECO:0000256" key="5">
    <source>
        <dbReference type="PROSITE-ProRule" id="PRU00325"/>
    </source>
</evidence>
<gene>
    <name evidence="8" type="ORF">Ahy_B01g053744</name>
</gene>
<dbReference type="GO" id="GO:0008270">
    <property type="term" value="F:zinc ion binding"/>
    <property type="evidence" value="ECO:0007669"/>
    <property type="project" value="UniProtKB-UniRule"/>
</dbReference>
<dbReference type="Proteomes" id="UP000289738">
    <property type="component" value="Chromosome B01"/>
</dbReference>
<protein>
    <recommendedName>
        <fullName evidence="6">Protein FAR1-RELATED SEQUENCE</fullName>
    </recommendedName>
</protein>
<dbReference type="AlphaFoldDB" id="A0A445ASJ1"/>
<comment type="caution">
    <text evidence="8">The sequence shown here is derived from an EMBL/GenBank/DDBJ whole genome shotgun (WGS) entry which is preliminary data.</text>
</comment>
<evidence type="ECO:0000256" key="2">
    <source>
        <dbReference type="ARBA" id="ARBA00022723"/>
    </source>
</evidence>
<dbReference type="InterPro" id="IPR006564">
    <property type="entry name" value="Znf_PMZ"/>
</dbReference>
<dbReference type="SMART" id="SM00575">
    <property type="entry name" value="ZnF_PMZ"/>
    <property type="match status" value="1"/>
</dbReference>
<evidence type="ECO:0000256" key="6">
    <source>
        <dbReference type="RuleBase" id="RU367018"/>
    </source>
</evidence>
<proteinExistence type="inferred from homology"/>